<dbReference type="PANTHER" id="PTHR47837:SF1">
    <property type="entry name" value="GTP PYROPHOSPHOKINASE YJBM"/>
    <property type="match status" value="1"/>
</dbReference>
<sequence length="183" mass="21230">MVTANVALRQMCRRLGLNAKVTQRLKRMETIRDKLLREPGLNLDRMQDFGGCRVIVPTIEDAYRLRDRILRRHPDARVKDYVAEPRGSGYRAIHVIAEYGLPKKPIEIQIRTPEMHEWADMVERVSGMLGINYKQEGHAEFQLWAKVLSRILELQAAGRPVPEALRENYAAVTQRLFRDLEGR</sequence>
<dbReference type="Gene3D" id="3.30.460.10">
    <property type="entry name" value="Beta Polymerase, domain 2"/>
    <property type="match status" value="1"/>
</dbReference>
<protein>
    <recommendedName>
        <fullName evidence="1">RelA/SpoT domain-containing protein</fullName>
    </recommendedName>
</protein>
<evidence type="ECO:0000259" key="1">
    <source>
        <dbReference type="SMART" id="SM00954"/>
    </source>
</evidence>
<dbReference type="Proteomes" id="UP000199086">
    <property type="component" value="Unassembled WGS sequence"/>
</dbReference>
<dbReference type="EMBL" id="FMYF01000009">
    <property type="protein sequence ID" value="SDB92294.1"/>
    <property type="molecule type" value="Genomic_DNA"/>
</dbReference>
<reference evidence="2 3" key="1">
    <citation type="submission" date="2016-06" db="EMBL/GenBank/DDBJ databases">
        <authorList>
            <person name="Olsen C.W."/>
            <person name="Carey S."/>
            <person name="Hinshaw L."/>
            <person name="Karasin A.I."/>
        </authorList>
    </citation>
    <scope>NUCLEOTIDE SEQUENCE [LARGE SCALE GENOMIC DNA]</scope>
    <source>
        <strain evidence="2 3">LZ-22</strain>
    </source>
</reference>
<dbReference type="AlphaFoldDB" id="A0A1G6HDS6"/>
<dbReference type="CDD" id="cd05399">
    <property type="entry name" value="NT_Rel-Spo_like"/>
    <property type="match status" value="1"/>
</dbReference>
<name>A0A1G6HDS6_9ACTN</name>
<proteinExistence type="predicted"/>
<gene>
    <name evidence="2" type="ORF">GA0111570_1093</name>
</gene>
<accession>A0A1G6HDS6</accession>
<feature type="domain" description="RelA/SpoT" evidence="1">
    <location>
        <begin position="23"/>
        <end position="137"/>
    </location>
</feature>
<organism evidence="2 3">
    <name type="scientific">Raineyella antarctica</name>
    <dbReference type="NCBI Taxonomy" id="1577474"/>
    <lineage>
        <taxon>Bacteria</taxon>
        <taxon>Bacillati</taxon>
        <taxon>Actinomycetota</taxon>
        <taxon>Actinomycetes</taxon>
        <taxon>Propionibacteriales</taxon>
        <taxon>Propionibacteriaceae</taxon>
        <taxon>Raineyella</taxon>
    </lineage>
</organism>
<evidence type="ECO:0000313" key="3">
    <source>
        <dbReference type="Proteomes" id="UP000199086"/>
    </source>
</evidence>
<dbReference type="GO" id="GO:0015969">
    <property type="term" value="P:guanosine tetraphosphate metabolic process"/>
    <property type="evidence" value="ECO:0007669"/>
    <property type="project" value="InterPro"/>
</dbReference>
<dbReference type="InterPro" id="IPR043519">
    <property type="entry name" value="NT_sf"/>
</dbReference>
<evidence type="ECO:0000313" key="2">
    <source>
        <dbReference type="EMBL" id="SDB92294.1"/>
    </source>
</evidence>
<dbReference type="STRING" id="1577474.GA0111570_1093"/>
<dbReference type="InterPro" id="IPR007685">
    <property type="entry name" value="RelA_SpoT"/>
</dbReference>
<dbReference type="PANTHER" id="PTHR47837">
    <property type="entry name" value="GTP PYROPHOSPHOKINASE YJBM"/>
    <property type="match status" value="1"/>
</dbReference>
<keyword evidence="3" id="KW-1185">Reference proteome</keyword>
<dbReference type="Pfam" id="PF04607">
    <property type="entry name" value="RelA_SpoT"/>
    <property type="match status" value="1"/>
</dbReference>
<dbReference type="InterPro" id="IPR052366">
    <property type="entry name" value="GTP_Pyrophosphokinase"/>
</dbReference>
<dbReference type="SMART" id="SM00954">
    <property type="entry name" value="RelA_SpoT"/>
    <property type="match status" value="1"/>
</dbReference>
<dbReference type="SUPFAM" id="SSF81301">
    <property type="entry name" value="Nucleotidyltransferase"/>
    <property type="match status" value="1"/>
</dbReference>